<comment type="similarity">
    <text evidence="2">Belongs to the V-ATPase 116 kDa subunit family.</text>
</comment>
<dbReference type="GO" id="GO:0051117">
    <property type="term" value="F:ATPase binding"/>
    <property type="evidence" value="ECO:0007669"/>
    <property type="project" value="TreeGrafter"/>
</dbReference>
<dbReference type="AlphaFoldDB" id="A0A3Q9BLU1"/>
<evidence type="ECO:0000256" key="6">
    <source>
        <dbReference type="ARBA" id="ARBA00023065"/>
    </source>
</evidence>
<evidence type="ECO:0000256" key="8">
    <source>
        <dbReference type="SAM" id="Phobius"/>
    </source>
</evidence>
<accession>A0A3Q9BLU1</accession>
<evidence type="ECO:0000256" key="1">
    <source>
        <dbReference type="ARBA" id="ARBA00004141"/>
    </source>
</evidence>
<feature type="transmembrane region" description="Helical" evidence="8">
    <location>
        <begin position="450"/>
        <end position="473"/>
    </location>
</feature>
<evidence type="ECO:0000256" key="4">
    <source>
        <dbReference type="ARBA" id="ARBA00022692"/>
    </source>
</evidence>
<feature type="transmembrane region" description="Helical" evidence="8">
    <location>
        <begin position="412"/>
        <end position="430"/>
    </location>
</feature>
<dbReference type="GO" id="GO:0033179">
    <property type="term" value="C:proton-transporting V-type ATPase, V0 domain"/>
    <property type="evidence" value="ECO:0007669"/>
    <property type="project" value="InterPro"/>
</dbReference>
<feature type="transmembrane region" description="Helical" evidence="8">
    <location>
        <begin position="563"/>
        <end position="584"/>
    </location>
</feature>
<evidence type="ECO:0000256" key="7">
    <source>
        <dbReference type="ARBA" id="ARBA00023136"/>
    </source>
</evidence>
<dbReference type="GO" id="GO:0007035">
    <property type="term" value="P:vacuolar acidification"/>
    <property type="evidence" value="ECO:0007669"/>
    <property type="project" value="TreeGrafter"/>
</dbReference>
<evidence type="ECO:0000256" key="5">
    <source>
        <dbReference type="ARBA" id="ARBA00022989"/>
    </source>
</evidence>
<reference evidence="10" key="1">
    <citation type="submission" date="2018-12" db="EMBL/GenBank/DDBJ databases">
        <title>Complete genome sequencing of Jeotgalibaca sp. H21T32.</title>
        <authorList>
            <person name="Bae J.-W."/>
            <person name="Lee S.-Y."/>
        </authorList>
    </citation>
    <scope>NUCLEOTIDE SEQUENCE [LARGE SCALE GENOMIC DNA]</scope>
    <source>
        <strain evidence="10">H21T32</strain>
    </source>
</reference>
<protein>
    <submittedName>
        <fullName evidence="9">V-type ATP synthase subunit I</fullName>
    </submittedName>
</protein>
<dbReference type="GO" id="GO:0046961">
    <property type="term" value="F:proton-transporting ATPase activity, rotational mechanism"/>
    <property type="evidence" value="ECO:0007669"/>
    <property type="project" value="InterPro"/>
</dbReference>
<dbReference type="OrthoDB" id="9803814at2"/>
<keyword evidence="6" id="KW-0406">Ion transport</keyword>
<evidence type="ECO:0000313" key="9">
    <source>
        <dbReference type="EMBL" id="AZP05191.1"/>
    </source>
</evidence>
<dbReference type="PANTHER" id="PTHR11629:SF63">
    <property type="entry name" value="V-TYPE PROTON ATPASE SUBUNIT A"/>
    <property type="match status" value="1"/>
</dbReference>
<dbReference type="GO" id="GO:0016471">
    <property type="term" value="C:vacuolar proton-transporting V-type ATPase complex"/>
    <property type="evidence" value="ECO:0007669"/>
    <property type="project" value="TreeGrafter"/>
</dbReference>
<dbReference type="Proteomes" id="UP000273326">
    <property type="component" value="Chromosome"/>
</dbReference>
<gene>
    <name evidence="9" type="ORF">EJN90_11370</name>
</gene>
<dbReference type="PANTHER" id="PTHR11629">
    <property type="entry name" value="VACUOLAR PROTON ATPASES"/>
    <property type="match status" value="1"/>
</dbReference>
<evidence type="ECO:0000256" key="3">
    <source>
        <dbReference type="ARBA" id="ARBA00022448"/>
    </source>
</evidence>
<feature type="transmembrane region" description="Helical" evidence="8">
    <location>
        <begin position="511"/>
        <end position="532"/>
    </location>
</feature>
<evidence type="ECO:0000256" key="2">
    <source>
        <dbReference type="ARBA" id="ARBA00009904"/>
    </source>
</evidence>
<organism evidence="9 10">
    <name type="scientific">Jeotgalibaca ciconiae</name>
    <dbReference type="NCBI Taxonomy" id="2496265"/>
    <lineage>
        <taxon>Bacteria</taxon>
        <taxon>Bacillati</taxon>
        <taxon>Bacillota</taxon>
        <taxon>Bacilli</taxon>
        <taxon>Lactobacillales</taxon>
        <taxon>Carnobacteriaceae</taxon>
        <taxon>Jeotgalibaca</taxon>
    </lineage>
</organism>
<feature type="transmembrane region" description="Helical" evidence="8">
    <location>
        <begin position="485"/>
        <end position="505"/>
    </location>
</feature>
<name>A0A3Q9BLU1_9LACT</name>
<keyword evidence="5 8" id="KW-1133">Transmembrane helix</keyword>
<keyword evidence="4 8" id="KW-0812">Transmembrane</keyword>
<feature type="transmembrane region" description="Helical" evidence="8">
    <location>
        <begin position="590"/>
        <end position="614"/>
    </location>
</feature>
<comment type="subcellular location">
    <subcellularLocation>
        <location evidence="1">Membrane</location>
        <topology evidence="1">Multi-pass membrane protein</topology>
    </subcellularLocation>
</comment>
<sequence length="658" mass="75330">MAIAKMNKIKIISLQEQKEMILQTIQGMESIELIDMSAEYKRLSAMSPRKRDKIDESIKLLENRYEEYRNYMNFMQDYFPKQSLLGKMREKRQGLTIQELERETKDIDQHEVIHTIQSSMDTLKEIKESLEQMKESEEFLLKWKNMSYVPHQMENNKFIRVLAGTIPQTVSDEFMRSIRESDLLHVEEIYQTRDEYGVTVVFDYKDKEAVLSLLETNHFFKLNYLYQDTPTEELKKIENEMKTLIQQRQDLQKTLTDRKDIEWKLKLMIETVYAHLQRVRGELLLVDEPNLFILEGWMEKKKVHEVQQTMQETLSIDDYAFLVEEVKEEEIDKVPIVLENNKYIAPFETITEMYSLPKYNEIDPTPFLMPFYLVFFGMMMADAGYGLMMFLATTLALKFFTLTKSMQKNMRFFQMLGCATIVWGIIYGSFFGLELPIVPLSIMDDVNTILVISVVFGVIQILLGLGIKTYLLLKEDDKYGALSDGIGWLTIFAGIILLVLANLVFPNATLSTIGTIIALAGVVIVIVASALASANKALGVGIGLYNLYGITGYVGDIVSYTRLMALGVSGGSIGLAFNMIIDFLPTGAKFTVGILLFIVLHLVNIGLSALSAYVHGARLIFVEFFGKFYEGGGKALKPLKTSEEYIDLKNTLTYKMEE</sequence>
<keyword evidence="7 8" id="KW-0472">Membrane</keyword>
<dbReference type="RefSeq" id="WP_126111333.1">
    <property type="nucleotide sequence ID" value="NZ_CP034465.1"/>
</dbReference>
<dbReference type="EMBL" id="CP034465">
    <property type="protein sequence ID" value="AZP05191.1"/>
    <property type="molecule type" value="Genomic_DNA"/>
</dbReference>
<proteinExistence type="inferred from homology"/>
<feature type="transmembrane region" description="Helical" evidence="8">
    <location>
        <begin position="371"/>
        <end position="400"/>
    </location>
</feature>
<keyword evidence="10" id="KW-1185">Reference proteome</keyword>
<keyword evidence="3" id="KW-0813">Transport</keyword>
<dbReference type="InterPro" id="IPR002490">
    <property type="entry name" value="V-ATPase_116kDa_su"/>
</dbReference>
<evidence type="ECO:0000313" key="10">
    <source>
        <dbReference type="Proteomes" id="UP000273326"/>
    </source>
</evidence>
<dbReference type="KEGG" id="jeh:EJN90_11370"/>
<dbReference type="Pfam" id="PF01496">
    <property type="entry name" value="V_ATPase_I"/>
    <property type="match status" value="1"/>
</dbReference>